<gene>
    <name evidence="6" type="ORF">SA2016_2386</name>
</gene>
<dbReference type="NCBIfam" id="TIGR02227">
    <property type="entry name" value="sigpep_I_bact"/>
    <property type="match status" value="1"/>
</dbReference>
<comment type="subcellular location">
    <subcellularLocation>
        <location evidence="1">Cell membrane</location>
        <topology evidence="1">Single-pass type II membrane protein</topology>
    </subcellularLocation>
    <subcellularLocation>
        <location evidence="4">Membrane</location>
        <topology evidence="4">Single-pass type II membrane protein</topology>
    </subcellularLocation>
</comment>
<dbReference type="Pfam" id="PF10502">
    <property type="entry name" value="Peptidase_S26"/>
    <property type="match status" value="1"/>
</dbReference>
<proteinExistence type="inferred from homology"/>
<keyword evidence="7" id="KW-1185">Reference proteome</keyword>
<dbReference type="EMBL" id="CP014518">
    <property type="protein sequence ID" value="AMM33055.1"/>
    <property type="molecule type" value="Genomic_DNA"/>
</dbReference>
<comment type="catalytic activity">
    <reaction evidence="4">
        <text>Cleavage of hydrophobic, N-terminal signal or leader sequences from secreted and periplasmic proteins.</text>
        <dbReference type="EC" id="3.4.21.89"/>
    </reaction>
</comment>
<evidence type="ECO:0000259" key="5">
    <source>
        <dbReference type="Pfam" id="PF10502"/>
    </source>
</evidence>
<dbReference type="EC" id="3.4.21.89" evidence="4"/>
<dbReference type="Gene3D" id="2.10.109.10">
    <property type="entry name" value="Umud Fragment, subunit A"/>
    <property type="match status" value="1"/>
</dbReference>
<keyword evidence="4" id="KW-1133">Transmembrane helix</keyword>
<dbReference type="AlphaFoldDB" id="A0A127A371"/>
<keyword evidence="4" id="KW-0472">Membrane</keyword>
<comment type="similarity">
    <text evidence="2 4">Belongs to the peptidase S26 family.</text>
</comment>
<protein>
    <recommendedName>
        <fullName evidence="4">Signal peptidase I</fullName>
        <ecNumber evidence="4">3.4.21.89</ecNumber>
    </recommendedName>
</protein>
<keyword evidence="4" id="KW-0645">Protease</keyword>
<dbReference type="Proteomes" id="UP000070134">
    <property type="component" value="Chromosome"/>
</dbReference>
<feature type="active site" evidence="3">
    <location>
        <position position="50"/>
    </location>
</feature>
<dbReference type="PATRIC" id="fig|37927.3.peg.2456"/>
<feature type="domain" description="Peptidase S26" evidence="5">
    <location>
        <begin position="20"/>
        <end position="209"/>
    </location>
</feature>
<feature type="active site" evidence="3">
    <location>
        <position position="119"/>
    </location>
</feature>
<dbReference type="STRING" id="37927.SA2016_2386"/>
<sequence>MLNATSMARSERQSRLRGWRSVVLAVVLAVVVWAVIRSFVVDVFYIPSESMQPLLDPGDRIGVVRADVDPAPIRRGDVVVFDGRGSFAPLTSGRGWAGDLVQGAAEWLGIVPTETVYVKRVIGVGGDHVRCCTASGKIEVNGQPLDEPYLFPGDAPSEQRFDVVVPAGRLWLLGDHRSVSSDSRALLGAPGGGLVRADKVIGRPVAILWPLDRLGGFTASPTAKKDTQ</sequence>
<evidence type="ECO:0000313" key="6">
    <source>
        <dbReference type="EMBL" id="AMM33055.1"/>
    </source>
</evidence>
<evidence type="ECO:0000256" key="1">
    <source>
        <dbReference type="ARBA" id="ARBA00004401"/>
    </source>
</evidence>
<evidence type="ECO:0000256" key="3">
    <source>
        <dbReference type="PIRSR" id="PIRSR600223-1"/>
    </source>
</evidence>
<dbReference type="PRINTS" id="PR00727">
    <property type="entry name" value="LEADERPTASE"/>
</dbReference>
<dbReference type="GO" id="GO:0005886">
    <property type="term" value="C:plasma membrane"/>
    <property type="evidence" value="ECO:0007669"/>
    <property type="project" value="UniProtKB-SubCell"/>
</dbReference>
<evidence type="ECO:0000256" key="4">
    <source>
        <dbReference type="RuleBase" id="RU362042"/>
    </source>
</evidence>
<dbReference type="InterPro" id="IPR036286">
    <property type="entry name" value="LexA/Signal_pep-like_sf"/>
</dbReference>
<dbReference type="GO" id="GO:0004252">
    <property type="term" value="F:serine-type endopeptidase activity"/>
    <property type="evidence" value="ECO:0007669"/>
    <property type="project" value="InterPro"/>
</dbReference>
<dbReference type="InterPro" id="IPR000223">
    <property type="entry name" value="Pept_S26A_signal_pept_1"/>
</dbReference>
<accession>A0A127A371</accession>
<organism evidence="6 7">
    <name type="scientific">Sinomonas atrocyanea</name>
    <dbReference type="NCBI Taxonomy" id="37927"/>
    <lineage>
        <taxon>Bacteria</taxon>
        <taxon>Bacillati</taxon>
        <taxon>Actinomycetota</taxon>
        <taxon>Actinomycetes</taxon>
        <taxon>Micrococcales</taxon>
        <taxon>Micrococcaceae</taxon>
        <taxon>Sinomonas</taxon>
    </lineage>
</organism>
<reference evidence="6 7" key="1">
    <citation type="submission" date="2016-02" db="EMBL/GenBank/DDBJ databases">
        <title>Complete genome of Sinomonas atrocyanea KCTC 3377.</title>
        <authorList>
            <person name="Kim K.M."/>
        </authorList>
    </citation>
    <scope>NUCLEOTIDE SEQUENCE [LARGE SCALE GENOMIC DNA]</scope>
    <source>
        <strain evidence="6 7">KCTC 3377</strain>
    </source>
</reference>
<feature type="transmembrane region" description="Helical" evidence="4">
    <location>
        <begin position="21"/>
        <end position="46"/>
    </location>
</feature>
<dbReference type="GO" id="GO:0006465">
    <property type="term" value="P:signal peptide processing"/>
    <property type="evidence" value="ECO:0007669"/>
    <property type="project" value="InterPro"/>
</dbReference>
<dbReference type="GO" id="GO:0009003">
    <property type="term" value="F:signal peptidase activity"/>
    <property type="evidence" value="ECO:0007669"/>
    <property type="project" value="UniProtKB-EC"/>
</dbReference>
<name>A0A127A371_9MICC</name>
<keyword evidence="4" id="KW-0378">Hydrolase</keyword>
<evidence type="ECO:0000256" key="2">
    <source>
        <dbReference type="ARBA" id="ARBA00009370"/>
    </source>
</evidence>
<dbReference type="SUPFAM" id="SSF51306">
    <property type="entry name" value="LexA/Signal peptidase"/>
    <property type="match status" value="1"/>
</dbReference>
<dbReference type="KEGG" id="satk:SA2016_2386"/>
<dbReference type="CDD" id="cd06530">
    <property type="entry name" value="S26_SPase_I"/>
    <property type="match status" value="1"/>
</dbReference>
<dbReference type="PANTHER" id="PTHR43390">
    <property type="entry name" value="SIGNAL PEPTIDASE I"/>
    <property type="match status" value="1"/>
</dbReference>
<keyword evidence="4" id="KW-0812">Transmembrane</keyword>
<dbReference type="PANTHER" id="PTHR43390:SF1">
    <property type="entry name" value="CHLOROPLAST PROCESSING PEPTIDASE"/>
    <property type="match status" value="1"/>
</dbReference>
<evidence type="ECO:0000313" key="7">
    <source>
        <dbReference type="Proteomes" id="UP000070134"/>
    </source>
</evidence>
<dbReference type="InterPro" id="IPR019533">
    <property type="entry name" value="Peptidase_S26"/>
</dbReference>